<organism evidence="2 3">
    <name type="scientific">Falsihalocynthiibacter arcticus</name>
    <dbReference type="NCBI Taxonomy" id="1579316"/>
    <lineage>
        <taxon>Bacteria</taxon>
        <taxon>Pseudomonadati</taxon>
        <taxon>Pseudomonadota</taxon>
        <taxon>Alphaproteobacteria</taxon>
        <taxon>Rhodobacterales</taxon>
        <taxon>Roseobacteraceae</taxon>
        <taxon>Falsihalocynthiibacter</taxon>
    </lineage>
</organism>
<keyword evidence="3" id="KW-1185">Reference proteome</keyword>
<protein>
    <submittedName>
        <fullName evidence="2">Uncharacterized protein</fullName>
    </submittedName>
</protein>
<feature type="transmembrane region" description="Helical" evidence="1">
    <location>
        <begin position="25"/>
        <end position="46"/>
    </location>
</feature>
<dbReference type="STRING" id="1579316.RC74_13245"/>
<gene>
    <name evidence="2" type="ORF">RC74_13245</name>
</gene>
<evidence type="ECO:0000256" key="1">
    <source>
        <dbReference type="SAM" id="Phobius"/>
    </source>
</evidence>
<dbReference type="KEGG" id="hat:RC74_13245"/>
<evidence type="ECO:0000313" key="2">
    <source>
        <dbReference type="EMBL" id="AML52111.1"/>
    </source>
</evidence>
<keyword evidence="1" id="KW-0472">Membrane</keyword>
<accession>A0A126V1B7</accession>
<sequence length="80" mass="8796">MTEFSPLTWWRRFLALPNDNRVKTLGVAFLVALISALTVSLTSVLLQPRQQALIDAAREAKFAAMVAMECPQRSGPPIGI</sequence>
<reference evidence="2 3" key="1">
    <citation type="submission" date="2016-02" db="EMBL/GenBank/DDBJ databases">
        <title>Complete genome sequence of Halocynthiibacter arcticus PAMC 20958t from arctic marine sediment.</title>
        <authorList>
            <person name="Lee Y.M."/>
            <person name="Baek K."/>
            <person name="Lee H.K."/>
            <person name="Shin S.C."/>
        </authorList>
    </citation>
    <scope>NUCLEOTIDE SEQUENCE [LARGE SCALE GENOMIC DNA]</scope>
    <source>
        <strain evidence="2">PAMC 20958</strain>
    </source>
</reference>
<keyword evidence="1" id="KW-0812">Transmembrane</keyword>
<keyword evidence="1" id="KW-1133">Transmembrane helix</keyword>
<dbReference type="EMBL" id="CP014327">
    <property type="protein sequence ID" value="AML52111.1"/>
    <property type="molecule type" value="Genomic_DNA"/>
</dbReference>
<dbReference type="RefSeq" id="WP_039002627.1">
    <property type="nucleotide sequence ID" value="NZ_CP014327.1"/>
</dbReference>
<name>A0A126V1B7_9RHOB</name>
<dbReference type="AlphaFoldDB" id="A0A126V1B7"/>
<proteinExistence type="predicted"/>
<dbReference type="Proteomes" id="UP000070371">
    <property type="component" value="Chromosome"/>
</dbReference>
<evidence type="ECO:0000313" key="3">
    <source>
        <dbReference type="Proteomes" id="UP000070371"/>
    </source>
</evidence>